<comment type="cofactor">
    <cofactor evidence="1">
        <name>FMN</name>
        <dbReference type="ChEBI" id="CHEBI:58210"/>
    </cofactor>
</comment>
<evidence type="ECO:0000313" key="6">
    <source>
        <dbReference type="EMBL" id="ORY77117.1"/>
    </source>
</evidence>
<organism evidence="6 7">
    <name type="scientific">Neocallimastix californiae</name>
    <dbReference type="NCBI Taxonomy" id="1754190"/>
    <lineage>
        <taxon>Eukaryota</taxon>
        <taxon>Fungi</taxon>
        <taxon>Fungi incertae sedis</taxon>
        <taxon>Chytridiomycota</taxon>
        <taxon>Chytridiomycota incertae sedis</taxon>
        <taxon>Neocallimastigomycetes</taxon>
        <taxon>Neocallimastigales</taxon>
        <taxon>Neocallimastigaceae</taxon>
        <taxon>Neocallimastix</taxon>
    </lineage>
</organism>
<dbReference type="InterPro" id="IPR012349">
    <property type="entry name" value="Split_barrel_FMN-bd"/>
</dbReference>
<evidence type="ECO:0000313" key="7">
    <source>
        <dbReference type="Proteomes" id="UP000193920"/>
    </source>
</evidence>
<evidence type="ECO:0000259" key="5">
    <source>
        <dbReference type="SMART" id="SM00903"/>
    </source>
</evidence>
<dbReference type="PANTHER" id="PTHR33798">
    <property type="entry name" value="FLAVOPROTEIN OXYGENASE"/>
    <property type="match status" value="1"/>
</dbReference>
<dbReference type="GO" id="GO:0010181">
    <property type="term" value="F:FMN binding"/>
    <property type="evidence" value="ECO:0007669"/>
    <property type="project" value="InterPro"/>
</dbReference>
<evidence type="ECO:0000256" key="4">
    <source>
        <dbReference type="ARBA" id="ARBA00038054"/>
    </source>
</evidence>
<proteinExistence type="inferred from homology"/>
<reference evidence="6 7" key="1">
    <citation type="submission" date="2016-08" db="EMBL/GenBank/DDBJ databases">
        <title>A Parts List for Fungal Cellulosomes Revealed by Comparative Genomics.</title>
        <authorList>
            <consortium name="DOE Joint Genome Institute"/>
            <person name="Haitjema C.H."/>
            <person name="Gilmore S.P."/>
            <person name="Henske J.K."/>
            <person name="Solomon K.V."/>
            <person name="De Groot R."/>
            <person name="Kuo A."/>
            <person name="Mondo S.J."/>
            <person name="Salamov A.A."/>
            <person name="Labutti K."/>
            <person name="Zhao Z."/>
            <person name="Chiniquy J."/>
            <person name="Barry K."/>
            <person name="Brewer H.M."/>
            <person name="Purvine S.O."/>
            <person name="Wright A.T."/>
            <person name="Boxma B."/>
            <person name="Van Alen T."/>
            <person name="Hackstein J.H."/>
            <person name="Baker S.E."/>
            <person name="Grigoriev I.V."/>
            <person name="O'Malley M.A."/>
        </authorList>
    </citation>
    <scope>NUCLEOTIDE SEQUENCE [LARGE SCALE GENOMIC DNA]</scope>
    <source>
        <strain evidence="6 7">G1</strain>
    </source>
</reference>
<accession>A0A1Y2F082</accession>
<sequence length="182" mass="19718">MPRSSNLISTVSSEGVPNVAPYALCTCVSINPPVMSLTVSKKPEGKKDTENNIDETKEFAVNIVTDNCIESSMVAGAEFPHNVSEFEKVGFTQKASSVIKAPLVAQCPINIECKLLSRTPLTNKEGSETAIIYNAEIVKIHANNSIYNNSTTQFDYEKFGLVSKLGGPQYARISSIINIVSE</sequence>
<name>A0A1Y2F082_9FUNG</name>
<evidence type="ECO:0000256" key="3">
    <source>
        <dbReference type="ARBA" id="ARBA00022643"/>
    </source>
</evidence>
<feature type="domain" description="Flavin reductase like" evidence="5">
    <location>
        <begin position="1"/>
        <end position="149"/>
    </location>
</feature>
<dbReference type="Gene3D" id="2.30.110.10">
    <property type="entry name" value="Electron Transport, Fmn-binding Protein, Chain A"/>
    <property type="match status" value="1"/>
</dbReference>
<dbReference type="AlphaFoldDB" id="A0A1Y2F082"/>
<keyword evidence="3" id="KW-0288">FMN</keyword>
<comment type="caution">
    <text evidence="6">The sequence shown here is derived from an EMBL/GenBank/DDBJ whole genome shotgun (WGS) entry which is preliminary data.</text>
</comment>
<dbReference type="SUPFAM" id="SSF50475">
    <property type="entry name" value="FMN-binding split barrel"/>
    <property type="match status" value="1"/>
</dbReference>
<dbReference type="Proteomes" id="UP000193920">
    <property type="component" value="Unassembled WGS sequence"/>
</dbReference>
<keyword evidence="2" id="KW-0285">Flavoprotein</keyword>
<dbReference type="SMART" id="SM00903">
    <property type="entry name" value="Flavin_Reduct"/>
    <property type="match status" value="1"/>
</dbReference>
<dbReference type="EMBL" id="MCOG01000020">
    <property type="protein sequence ID" value="ORY77117.1"/>
    <property type="molecule type" value="Genomic_DNA"/>
</dbReference>
<evidence type="ECO:0000256" key="2">
    <source>
        <dbReference type="ARBA" id="ARBA00022630"/>
    </source>
</evidence>
<dbReference type="PANTHER" id="PTHR33798:SF5">
    <property type="entry name" value="FLAVIN REDUCTASE LIKE DOMAIN-CONTAINING PROTEIN"/>
    <property type="match status" value="1"/>
</dbReference>
<protein>
    <recommendedName>
        <fullName evidence="5">Flavin reductase like domain-containing protein</fullName>
    </recommendedName>
</protein>
<dbReference type="Pfam" id="PF01613">
    <property type="entry name" value="Flavin_Reduct"/>
    <property type="match status" value="1"/>
</dbReference>
<dbReference type="InterPro" id="IPR002563">
    <property type="entry name" value="Flavin_Rdtase-like_dom"/>
</dbReference>
<comment type="similarity">
    <text evidence="4">Belongs to the flavoredoxin family.</text>
</comment>
<dbReference type="STRING" id="1754190.A0A1Y2F082"/>
<dbReference type="OrthoDB" id="298012at2759"/>
<gene>
    <name evidence="6" type="ORF">LY90DRAFT_399967</name>
</gene>
<evidence type="ECO:0000256" key="1">
    <source>
        <dbReference type="ARBA" id="ARBA00001917"/>
    </source>
</evidence>
<keyword evidence="7" id="KW-1185">Reference proteome</keyword>